<evidence type="ECO:0000313" key="1">
    <source>
        <dbReference type="EMBL" id="HJA84402.1"/>
    </source>
</evidence>
<organism evidence="1 2">
    <name type="scientific">Candidatus Bacteroides intestinavium</name>
    <dbReference type="NCBI Taxonomy" id="2838469"/>
    <lineage>
        <taxon>Bacteria</taxon>
        <taxon>Pseudomonadati</taxon>
        <taxon>Bacteroidota</taxon>
        <taxon>Bacteroidia</taxon>
        <taxon>Bacteroidales</taxon>
        <taxon>Bacteroidaceae</taxon>
        <taxon>Bacteroides</taxon>
    </lineage>
</organism>
<name>A0A9D2HUP7_9BACE</name>
<sequence>MNNEQAHNHRQKGRSGTKLHSSFLILHPSLKLLLLLVLLSSCIRDDLEPCPPLSIHLSITDKNYTNVASVERATGLQLALPEDQPFRYYIQRLYYTLYNRDTQELITTRRLHDVQGDAAMATVYDIPANLPYGNYALVVWGNIDSDEGIMGNGGAYDLHQDRVEGYDVYHGLLTFTYDEYNADFICPLQRVKGNLLILAENLPEDVNWSRKAVTGVSGNVGYGLAYTEGDTETVVTERSWQAGQNDVNSQTYLAPTVTSKSTVYVRFFDSPEMQAPTAEPEPVDVQMNRNEITAIRYVYDPATGQFHIYLLVDDSWKVVHDMGIE</sequence>
<gene>
    <name evidence="1" type="ORF">H9785_10605</name>
</gene>
<reference evidence="1" key="2">
    <citation type="submission" date="2021-04" db="EMBL/GenBank/DDBJ databases">
        <authorList>
            <person name="Gilroy R."/>
        </authorList>
    </citation>
    <scope>NUCLEOTIDE SEQUENCE</scope>
    <source>
        <strain evidence="1">ChiHecec1B25-7008</strain>
    </source>
</reference>
<protein>
    <submittedName>
        <fullName evidence="1">Uncharacterized protein</fullName>
    </submittedName>
</protein>
<dbReference type="EMBL" id="DWZE01000131">
    <property type="protein sequence ID" value="HJA84402.1"/>
    <property type="molecule type" value="Genomic_DNA"/>
</dbReference>
<evidence type="ECO:0000313" key="2">
    <source>
        <dbReference type="Proteomes" id="UP000823860"/>
    </source>
</evidence>
<comment type="caution">
    <text evidence="1">The sequence shown here is derived from an EMBL/GenBank/DDBJ whole genome shotgun (WGS) entry which is preliminary data.</text>
</comment>
<reference evidence="1" key="1">
    <citation type="journal article" date="2021" name="PeerJ">
        <title>Extensive microbial diversity within the chicken gut microbiome revealed by metagenomics and culture.</title>
        <authorList>
            <person name="Gilroy R."/>
            <person name="Ravi A."/>
            <person name="Getino M."/>
            <person name="Pursley I."/>
            <person name="Horton D.L."/>
            <person name="Alikhan N.F."/>
            <person name="Baker D."/>
            <person name="Gharbi K."/>
            <person name="Hall N."/>
            <person name="Watson M."/>
            <person name="Adriaenssens E.M."/>
            <person name="Foster-Nyarko E."/>
            <person name="Jarju S."/>
            <person name="Secka A."/>
            <person name="Antonio M."/>
            <person name="Oren A."/>
            <person name="Chaudhuri R.R."/>
            <person name="La Ragione R."/>
            <person name="Hildebrand F."/>
            <person name="Pallen M.J."/>
        </authorList>
    </citation>
    <scope>NUCLEOTIDE SEQUENCE</scope>
    <source>
        <strain evidence="1">ChiHecec1B25-7008</strain>
    </source>
</reference>
<accession>A0A9D2HUP7</accession>
<dbReference type="AlphaFoldDB" id="A0A9D2HUP7"/>
<proteinExistence type="predicted"/>
<dbReference type="Proteomes" id="UP000823860">
    <property type="component" value="Unassembled WGS sequence"/>
</dbReference>